<evidence type="ECO:0000313" key="9">
    <source>
        <dbReference type="Proteomes" id="UP000434957"/>
    </source>
</evidence>
<dbReference type="OrthoDB" id="167134at2759"/>
<dbReference type="GO" id="GO:0005576">
    <property type="term" value="C:extracellular region"/>
    <property type="evidence" value="ECO:0007669"/>
    <property type="project" value="UniProtKB-SubCell"/>
</dbReference>
<dbReference type="Proteomes" id="UP000435112">
    <property type="component" value="Unassembled WGS sequence"/>
</dbReference>
<dbReference type="Pfam" id="PF20147">
    <property type="entry name" value="Crinkler"/>
    <property type="match status" value="1"/>
</dbReference>
<feature type="domain" description="Crinkler effector protein N-terminal" evidence="4">
    <location>
        <begin position="7"/>
        <end position="121"/>
    </location>
</feature>
<dbReference type="EMBL" id="QXFT01000099">
    <property type="protein sequence ID" value="KAE9355169.1"/>
    <property type="molecule type" value="Genomic_DNA"/>
</dbReference>
<keyword evidence="3" id="KW-0964">Secreted</keyword>
<name>A0A6A4G240_9STRA</name>
<evidence type="ECO:0000313" key="6">
    <source>
        <dbReference type="EMBL" id="KAE9049936.1"/>
    </source>
</evidence>
<proteinExistence type="predicted"/>
<protein>
    <recommendedName>
        <fullName evidence="4">Crinkler effector protein N-terminal domain-containing protein</fullName>
    </recommendedName>
</protein>
<evidence type="ECO:0000313" key="8">
    <source>
        <dbReference type="Proteomes" id="UP000429607"/>
    </source>
</evidence>
<dbReference type="AlphaFoldDB" id="A0A6A4G240"/>
<evidence type="ECO:0000313" key="5">
    <source>
        <dbReference type="EMBL" id="KAE9044431.1"/>
    </source>
</evidence>
<dbReference type="Proteomes" id="UP000434957">
    <property type="component" value="Unassembled WGS sequence"/>
</dbReference>
<comment type="caution">
    <text evidence="7">The sequence shown here is derived from an EMBL/GenBank/DDBJ whole genome shotgun (WGS) entry which is preliminary data.</text>
</comment>
<dbReference type="Proteomes" id="UP000429607">
    <property type="component" value="Unassembled WGS sequence"/>
</dbReference>
<dbReference type="InterPro" id="IPR045379">
    <property type="entry name" value="Crinkler_N"/>
</dbReference>
<keyword evidence="9" id="KW-1185">Reference proteome</keyword>
<comment type="subcellular location">
    <subcellularLocation>
        <location evidence="1">Host cell</location>
    </subcellularLocation>
    <subcellularLocation>
        <location evidence="2">Secreted</location>
    </subcellularLocation>
</comment>
<dbReference type="EMBL" id="QXFU01000098">
    <property type="protein sequence ID" value="KAE9044431.1"/>
    <property type="molecule type" value="Genomic_DNA"/>
</dbReference>
<evidence type="ECO:0000313" key="7">
    <source>
        <dbReference type="EMBL" id="KAE9355169.1"/>
    </source>
</evidence>
<evidence type="ECO:0000256" key="2">
    <source>
        <dbReference type="ARBA" id="ARBA00004613"/>
    </source>
</evidence>
<gene>
    <name evidence="6" type="ORF">PR001_g2852</name>
    <name evidence="5" type="ORF">PR002_g2796</name>
    <name evidence="7" type="ORF">PR003_g2991</name>
</gene>
<dbReference type="GO" id="GO:0043657">
    <property type="term" value="C:host cell"/>
    <property type="evidence" value="ECO:0007669"/>
    <property type="project" value="UniProtKB-SubCell"/>
</dbReference>
<sequence>MVVSNVNFAVVGTEFRSSVSIDLSLLVARLRKAVKTEDPENIACGTMSLQLFLAKRASGDWLSAGTELANAAIGERGRLKLDADGHVEVFEPMKPLQSLNDPKYFGANFESRAGQIHVLVVVPKKLWLVTASIANALEAVGIRARVYEATTEHVGFYDSALQSDGQDRAFWYEEDKSLRIHVLFDTKENARRLETFLRNCQMLMCSPLKGHTVTTTVEEVFSVESQPLQRIFYEQYDPKETTSPQQSMVMSLSCSDLEAHLLDISTAEFRYQRIEDERFFIPHCKAECCNLVPGKEWKEVMQYGKYDDDPNNRLALSRLLRRPQL</sequence>
<evidence type="ECO:0000256" key="3">
    <source>
        <dbReference type="ARBA" id="ARBA00022525"/>
    </source>
</evidence>
<dbReference type="EMBL" id="QXFV01000101">
    <property type="protein sequence ID" value="KAE9049936.1"/>
    <property type="molecule type" value="Genomic_DNA"/>
</dbReference>
<accession>A0A6A4G240</accession>
<evidence type="ECO:0000259" key="4">
    <source>
        <dbReference type="Pfam" id="PF20147"/>
    </source>
</evidence>
<evidence type="ECO:0000313" key="10">
    <source>
        <dbReference type="Proteomes" id="UP000435112"/>
    </source>
</evidence>
<evidence type="ECO:0000256" key="1">
    <source>
        <dbReference type="ARBA" id="ARBA00004340"/>
    </source>
</evidence>
<organism evidence="7 9">
    <name type="scientific">Phytophthora rubi</name>
    <dbReference type="NCBI Taxonomy" id="129364"/>
    <lineage>
        <taxon>Eukaryota</taxon>
        <taxon>Sar</taxon>
        <taxon>Stramenopiles</taxon>
        <taxon>Oomycota</taxon>
        <taxon>Peronosporomycetes</taxon>
        <taxon>Peronosporales</taxon>
        <taxon>Peronosporaceae</taxon>
        <taxon>Phytophthora</taxon>
    </lineage>
</organism>
<reference evidence="7 9" key="1">
    <citation type="submission" date="2018-08" db="EMBL/GenBank/DDBJ databases">
        <title>Genomic investigation of the strawberry pathogen Phytophthora fragariae indicates pathogenicity is determined by transcriptional variation in three key races.</title>
        <authorList>
            <person name="Adams T.M."/>
            <person name="Armitage A.D."/>
            <person name="Sobczyk M.K."/>
            <person name="Bates H.J."/>
            <person name="Dunwell J.M."/>
            <person name="Nellist C.F."/>
            <person name="Harrison R.J."/>
        </authorList>
    </citation>
    <scope>NUCLEOTIDE SEQUENCE [LARGE SCALE GENOMIC DNA]</scope>
    <source>
        <strain evidence="6 8">SCRP249</strain>
        <strain evidence="5 10">SCRP324</strain>
        <strain evidence="7 9">SCRP333</strain>
    </source>
</reference>